<comment type="similarity">
    <text evidence="18">Belongs to the AccD/PCCB family.</text>
</comment>
<comment type="similarity">
    <text evidence="4">In the N-terminal section; belongs to the AccD/PCCB family.</text>
</comment>
<dbReference type="RefSeq" id="WP_132518633.1">
    <property type="nucleotide sequence ID" value="NZ_SMKP01000250.1"/>
</dbReference>
<dbReference type="InterPro" id="IPR034733">
    <property type="entry name" value="AcCoA_carboxyl_beta"/>
</dbReference>
<evidence type="ECO:0000256" key="13">
    <source>
        <dbReference type="ARBA" id="ARBA00023098"/>
    </source>
</evidence>
<feature type="zinc finger region" description="C4-type" evidence="18">
    <location>
        <begin position="12"/>
        <end position="34"/>
    </location>
</feature>
<dbReference type="Pfam" id="PF01039">
    <property type="entry name" value="Carboxyl_trans"/>
    <property type="match status" value="1"/>
</dbReference>
<evidence type="ECO:0000313" key="22">
    <source>
        <dbReference type="EMBL" id="TDD08501.1"/>
    </source>
</evidence>
<evidence type="ECO:0000256" key="10">
    <source>
        <dbReference type="ARBA" id="ARBA00022771"/>
    </source>
</evidence>
<dbReference type="HAMAP" id="MF_01395">
    <property type="entry name" value="AcetylCoA_CT_beta"/>
    <property type="match status" value="1"/>
</dbReference>
<dbReference type="PANTHER" id="PTHR42853:SF3">
    <property type="entry name" value="ACETYL-COENZYME A CARBOXYLASE CARBOXYL TRANSFERASE SUBUNIT ALPHA, CHLOROPLASTIC"/>
    <property type="match status" value="1"/>
</dbReference>
<dbReference type="GO" id="GO:2001295">
    <property type="term" value="P:malonyl-CoA biosynthetic process"/>
    <property type="evidence" value="ECO:0007669"/>
    <property type="project" value="UniProtKB-UniRule"/>
</dbReference>
<comment type="function">
    <text evidence="17">Component of the acetyl coenzyme A carboxylase (ACC) complex. First, biotin carboxylase catalyzes the carboxylation of biotin on its carrier protein (BCCP) and then the CO(2) group is transferred by the carboxyltransferase to acetyl-CoA to form malonyl-CoA.</text>
</comment>
<evidence type="ECO:0000256" key="4">
    <source>
        <dbReference type="ARBA" id="ARBA00010284"/>
    </source>
</evidence>
<evidence type="ECO:0000256" key="7">
    <source>
        <dbReference type="ARBA" id="ARBA00022516"/>
    </source>
</evidence>
<keyword evidence="6 17" id="KW-0963">Cytoplasm</keyword>
<feature type="domain" description="CoA carboxyltransferase C-terminal" evidence="21">
    <location>
        <begin position="302"/>
        <end position="550"/>
    </location>
</feature>
<dbReference type="InterPro" id="IPR001095">
    <property type="entry name" value="Acetyl_CoA_COase_a_su"/>
</dbReference>
<comment type="similarity">
    <text evidence="17">Belongs to the AccA family.</text>
</comment>
<comment type="catalytic activity">
    <reaction evidence="16 17">
        <text>N(6)-carboxybiotinyl-L-lysyl-[protein] + acetyl-CoA = N(6)-biotinyl-L-lysyl-[protein] + malonyl-CoA</text>
        <dbReference type="Rhea" id="RHEA:54728"/>
        <dbReference type="Rhea" id="RHEA-COMP:10505"/>
        <dbReference type="Rhea" id="RHEA-COMP:10506"/>
        <dbReference type="ChEBI" id="CHEBI:57288"/>
        <dbReference type="ChEBI" id="CHEBI:57384"/>
        <dbReference type="ChEBI" id="CHEBI:83144"/>
        <dbReference type="ChEBI" id="CHEBI:83145"/>
        <dbReference type="EC" id="2.1.3.15"/>
    </reaction>
</comment>
<keyword evidence="7 17" id="KW-0444">Lipid biosynthesis</keyword>
<evidence type="ECO:0000256" key="6">
    <source>
        <dbReference type="ARBA" id="ARBA00022490"/>
    </source>
</evidence>
<sequence length="578" mass="60291">MTVTLEATWLICPGCSDLVFRPKYERALRVCPGCGHHARLTARERLDCLLDPGSEKPVDTALPADDPLGFADTRPYAERLAAARAATGLREAALCATGTIESHPVVVACLDFAFVGGSLGSGVGELVTVAAEKALAERVPLLIVTASGGARMQEGALSLMQMAKCSQALARLDEAGILTVALVTDPTYGGVAASFATLPDVLVAEPGAHLGFAGPRVIEQTIRQRLPEGFQTAEFLLKRGLIDAVVPRPALRRALARLLAAARPDATGGSAGGLTGGPAGAPSSAPTGVSAGAPARPEADGLVRDPSALPRRTSWDVVRLAREPARPTTLDYAGLLLEDFTELRGDRTGTDCPAIVGGIGRLRGRGVMLIGHQKGHDTQERVKRNFGMPSPAGYRKAARLMRLAAKLGLPVLTLVDTPGAYPGIEAEEQGQAWAISENQRLMSGLPVPVVAVITGEGGSGGALALAVADRVLALSNAVYSVISPEGCAAILWKTAEAAPQAAAALGLDARELLRQRVVDAVIPEPDEGAHVAASRTAERIQAAVRQAFEELTPLPVAELVEARRRRFRSFGAPSSEET</sequence>
<dbReference type="Proteomes" id="UP000294543">
    <property type="component" value="Unassembled WGS sequence"/>
</dbReference>
<keyword evidence="22" id="KW-0436">Ligase</keyword>
<dbReference type="GO" id="GO:0003989">
    <property type="term" value="F:acetyl-CoA carboxylase activity"/>
    <property type="evidence" value="ECO:0007669"/>
    <property type="project" value="InterPro"/>
</dbReference>
<comment type="pathway">
    <text evidence="2 17">Lipid metabolism; malonyl-CoA biosynthesis; malonyl-CoA from acetyl-CoA: step 1/1.</text>
</comment>
<dbReference type="AlphaFoldDB" id="A0A4R4VTB3"/>
<evidence type="ECO:0000256" key="18">
    <source>
        <dbReference type="HAMAP-Rule" id="MF_01395"/>
    </source>
</evidence>
<evidence type="ECO:0000256" key="11">
    <source>
        <dbReference type="ARBA" id="ARBA00022832"/>
    </source>
</evidence>
<dbReference type="Pfam" id="PF03255">
    <property type="entry name" value="ACCA"/>
    <property type="match status" value="1"/>
</dbReference>
<organism evidence="22 23">
    <name type="scientific">Nonomuraea diastatica</name>
    <dbReference type="NCBI Taxonomy" id="1848329"/>
    <lineage>
        <taxon>Bacteria</taxon>
        <taxon>Bacillati</taxon>
        <taxon>Actinomycetota</taxon>
        <taxon>Actinomycetes</taxon>
        <taxon>Streptosporangiales</taxon>
        <taxon>Streptosporangiaceae</taxon>
        <taxon>Nonomuraea</taxon>
    </lineage>
</organism>
<accession>A0A4R4VTB3</accession>
<dbReference type="EC" id="2.1.3.15" evidence="17"/>
<feature type="compositionally biased region" description="Gly residues" evidence="19">
    <location>
        <begin position="269"/>
        <end position="279"/>
    </location>
</feature>
<feature type="region of interest" description="Disordered" evidence="19">
    <location>
        <begin position="267"/>
        <end position="307"/>
    </location>
</feature>
<dbReference type="NCBIfam" id="NF004344">
    <property type="entry name" value="PRK05724.1"/>
    <property type="match status" value="1"/>
</dbReference>
<comment type="function">
    <text evidence="15 18">Component of the acetyl coenzyme A carboxylase (ACC) complex. Biotin carboxylase (BC) catalyzes the carboxylation of biotin on its carrier protein (BCCP) and then the CO(2) group is transferred by the transcarboxylase to acetyl-CoA to form malonyl-CoA.</text>
</comment>
<dbReference type="GO" id="GO:0008270">
    <property type="term" value="F:zinc ion binding"/>
    <property type="evidence" value="ECO:0007669"/>
    <property type="project" value="UniProtKB-UniRule"/>
</dbReference>
<comment type="subunit">
    <text evidence="17">Acetyl-CoA carboxylase is a heterohexamer composed of biotin carboxyl carrier protein (AccB), biotin carboxylase (AccC) and two subunits each of ACCase subunit alpha (AccA) and ACCase subunit beta (AccD).</text>
</comment>
<evidence type="ECO:0000256" key="19">
    <source>
        <dbReference type="SAM" id="MobiDB-lite"/>
    </source>
</evidence>
<dbReference type="InterPro" id="IPR000438">
    <property type="entry name" value="Acetyl_CoA_COase_Trfase_b_su"/>
</dbReference>
<keyword evidence="14 17" id="KW-0275">Fatty acid biosynthesis</keyword>
<feature type="binding site" evidence="18">
    <location>
        <position position="12"/>
    </location>
    <ligand>
        <name>Zn(2+)</name>
        <dbReference type="ChEBI" id="CHEBI:29105"/>
    </ligand>
</feature>
<dbReference type="PANTHER" id="PTHR42853">
    <property type="entry name" value="ACETYL-COENZYME A CARBOXYLASE CARBOXYL TRANSFERASE SUBUNIT ALPHA"/>
    <property type="match status" value="1"/>
</dbReference>
<dbReference type="HAMAP" id="MF_00823">
    <property type="entry name" value="AcetylCoA_CT_alpha"/>
    <property type="match status" value="1"/>
</dbReference>
<evidence type="ECO:0000259" key="21">
    <source>
        <dbReference type="PROSITE" id="PS50989"/>
    </source>
</evidence>
<dbReference type="GO" id="GO:0016743">
    <property type="term" value="F:carboxyl- or carbamoyltransferase activity"/>
    <property type="evidence" value="ECO:0007669"/>
    <property type="project" value="UniProtKB-UniRule"/>
</dbReference>
<dbReference type="PRINTS" id="PR01069">
    <property type="entry name" value="ACCCTRFRASEA"/>
</dbReference>
<dbReference type="GO" id="GO:0006633">
    <property type="term" value="P:fatty acid biosynthetic process"/>
    <property type="evidence" value="ECO:0007669"/>
    <property type="project" value="UniProtKB-KW"/>
</dbReference>
<dbReference type="InterPro" id="IPR011762">
    <property type="entry name" value="COA_CT_N"/>
</dbReference>
<evidence type="ECO:0000313" key="23">
    <source>
        <dbReference type="Proteomes" id="UP000294543"/>
    </source>
</evidence>
<keyword evidence="10 18" id="KW-0863">Zinc-finger</keyword>
<keyword evidence="8 17" id="KW-0808">Transferase</keyword>
<evidence type="ECO:0000256" key="9">
    <source>
        <dbReference type="ARBA" id="ARBA00022741"/>
    </source>
</evidence>
<protein>
    <recommendedName>
        <fullName evidence="17 18">Multifunctional fusion protein</fullName>
    </recommendedName>
    <domain>
        <recommendedName>
            <fullName evidence="17">Acetyl-coenzyme A carboxylase carboxyl transferase subunit alpha</fullName>
            <shortName evidence="17">ACCase subunit alpha</shortName>
            <shortName evidence="17">Acetyl-CoA carboxylase carboxyltransferase subunit alpha</shortName>
            <ecNumber evidence="17">2.1.3.15</ecNumber>
        </recommendedName>
    </domain>
    <domain>
        <recommendedName>
            <fullName evidence="18">Acetyl-coenzyme A carboxylase carboxyl transferase subunit beta</fullName>
            <shortName evidence="18">ACCase subunit beta</shortName>
            <shortName evidence="18">Acetyl-CoA carboxylase carboxyltransferase subunit beta</shortName>
        </recommendedName>
    </domain>
</protein>
<dbReference type="NCBIfam" id="TIGR00515">
    <property type="entry name" value="accD"/>
    <property type="match status" value="1"/>
</dbReference>
<evidence type="ECO:0000256" key="5">
    <source>
        <dbReference type="ARBA" id="ARBA00011664"/>
    </source>
</evidence>
<evidence type="ECO:0000256" key="3">
    <source>
        <dbReference type="ARBA" id="ARBA00006276"/>
    </source>
</evidence>
<evidence type="ECO:0000256" key="12">
    <source>
        <dbReference type="ARBA" id="ARBA00022840"/>
    </source>
</evidence>
<comment type="caution">
    <text evidence="22">The sequence shown here is derived from an EMBL/GenBank/DDBJ whole genome shotgun (WGS) entry which is preliminary data.</text>
</comment>
<feature type="domain" description="CoA carboxyltransferase N-terminal" evidence="20">
    <location>
        <begin position="8"/>
        <end position="277"/>
    </location>
</feature>
<dbReference type="UniPathway" id="UPA00655">
    <property type="reaction ID" value="UER00711"/>
</dbReference>
<feature type="binding site" evidence="18">
    <location>
        <position position="31"/>
    </location>
    <ligand>
        <name>Zn(2+)</name>
        <dbReference type="ChEBI" id="CHEBI:29105"/>
    </ligand>
</feature>
<dbReference type="Gene3D" id="3.90.226.10">
    <property type="entry name" value="2-enoyl-CoA Hydratase, Chain A, domain 1"/>
    <property type="match status" value="2"/>
</dbReference>
<keyword evidence="18" id="KW-0479">Metal-binding</keyword>
<evidence type="ECO:0000256" key="15">
    <source>
        <dbReference type="ARBA" id="ARBA00025280"/>
    </source>
</evidence>
<keyword evidence="11 17" id="KW-0276">Fatty acid metabolism</keyword>
<dbReference type="SUPFAM" id="SSF52096">
    <property type="entry name" value="ClpP/crotonase"/>
    <property type="match status" value="2"/>
</dbReference>
<comment type="cofactor">
    <cofactor evidence="18">
        <name>Zn(2+)</name>
        <dbReference type="ChEBI" id="CHEBI:29105"/>
    </cofactor>
    <text evidence="18">Binds 1 zinc ion per subunit.</text>
</comment>
<keyword evidence="13 17" id="KW-0443">Lipid metabolism</keyword>
<dbReference type="OrthoDB" id="9772975at2"/>
<keyword evidence="9 17" id="KW-0547">Nucleotide-binding</keyword>
<name>A0A4R4VTB3_9ACTN</name>
<dbReference type="PROSITE" id="PS50980">
    <property type="entry name" value="COA_CT_NTER"/>
    <property type="match status" value="1"/>
</dbReference>
<evidence type="ECO:0000256" key="17">
    <source>
        <dbReference type="HAMAP-Rule" id="MF_00823"/>
    </source>
</evidence>
<evidence type="ECO:0000256" key="14">
    <source>
        <dbReference type="ARBA" id="ARBA00023160"/>
    </source>
</evidence>
<keyword evidence="12 17" id="KW-0067">ATP-binding</keyword>
<comment type="subcellular location">
    <subcellularLocation>
        <location evidence="1 17">Cytoplasm</location>
    </subcellularLocation>
</comment>
<dbReference type="EMBL" id="SMKP01000250">
    <property type="protein sequence ID" value="TDD08501.1"/>
    <property type="molecule type" value="Genomic_DNA"/>
</dbReference>
<evidence type="ECO:0000259" key="20">
    <source>
        <dbReference type="PROSITE" id="PS50980"/>
    </source>
</evidence>
<evidence type="ECO:0000256" key="2">
    <source>
        <dbReference type="ARBA" id="ARBA00004956"/>
    </source>
</evidence>
<gene>
    <name evidence="17" type="primary">accA</name>
    <name evidence="18" type="synonym">accD</name>
    <name evidence="22" type="ORF">E1294_47420</name>
</gene>
<dbReference type="NCBIfam" id="TIGR00513">
    <property type="entry name" value="accA"/>
    <property type="match status" value="1"/>
</dbReference>
<comment type="subunit">
    <text evidence="5">Acetyl-CoA carboxylase is a heterotetramer composed of biotin carboxyl carrier protein (AccB), biotin carboxylase (AccC) and two subunits of ACCase subunit beta/alpha.</text>
</comment>
<comment type="similarity">
    <text evidence="3">In the C-terminal section; belongs to the AccA family.</text>
</comment>
<keyword evidence="18" id="KW-0862">Zinc</keyword>
<evidence type="ECO:0000256" key="1">
    <source>
        <dbReference type="ARBA" id="ARBA00004496"/>
    </source>
</evidence>
<reference evidence="22 23" key="1">
    <citation type="submission" date="2019-03" db="EMBL/GenBank/DDBJ databases">
        <title>Draft genome sequences of novel Actinobacteria.</title>
        <authorList>
            <person name="Sahin N."/>
            <person name="Ay H."/>
            <person name="Saygin H."/>
        </authorList>
    </citation>
    <scope>NUCLEOTIDE SEQUENCE [LARGE SCALE GENOMIC DNA]</scope>
    <source>
        <strain evidence="22 23">KC712</strain>
    </source>
</reference>
<feature type="compositionally biased region" description="Low complexity" evidence="19">
    <location>
        <begin position="280"/>
        <end position="295"/>
    </location>
</feature>
<dbReference type="InterPro" id="IPR011763">
    <property type="entry name" value="COA_CT_C"/>
</dbReference>
<dbReference type="GO" id="GO:0009317">
    <property type="term" value="C:acetyl-CoA carboxylase complex"/>
    <property type="evidence" value="ECO:0007669"/>
    <property type="project" value="InterPro"/>
</dbReference>
<dbReference type="PROSITE" id="PS50989">
    <property type="entry name" value="COA_CT_CTER"/>
    <property type="match status" value="1"/>
</dbReference>
<evidence type="ECO:0000256" key="16">
    <source>
        <dbReference type="ARBA" id="ARBA00049152"/>
    </source>
</evidence>
<evidence type="ECO:0000256" key="8">
    <source>
        <dbReference type="ARBA" id="ARBA00022679"/>
    </source>
</evidence>
<dbReference type="InterPro" id="IPR029045">
    <property type="entry name" value="ClpP/crotonase-like_dom_sf"/>
</dbReference>
<proteinExistence type="inferred from homology"/>
<dbReference type="NCBIfam" id="NF041504">
    <property type="entry name" value="AccA_sub"/>
    <property type="match status" value="1"/>
</dbReference>
<dbReference type="GO" id="GO:0005524">
    <property type="term" value="F:ATP binding"/>
    <property type="evidence" value="ECO:0007669"/>
    <property type="project" value="UniProtKB-KW"/>
</dbReference>
<keyword evidence="23" id="KW-1185">Reference proteome</keyword>
<feature type="binding site" evidence="18">
    <location>
        <position position="15"/>
    </location>
    <ligand>
        <name>Zn(2+)</name>
        <dbReference type="ChEBI" id="CHEBI:29105"/>
    </ligand>
</feature>
<feature type="binding site" evidence="18">
    <location>
        <position position="34"/>
    </location>
    <ligand>
        <name>Zn(2+)</name>
        <dbReference type="ChEBI" id="CHEBI:29105"/>
    </ligand>
</feature>